<reference evidence="1 2" key="1">
    <citation type="journal article" date="2020" name="ISME J.">
        <title>Comparative genomics reveals insights into cyanobacterial evolution and habitat adaptation.</title>
        <authorList>
            <person name="Chen M.Y."/>
            <person name="Teng W.K."/>
            <person name="Zhao L."/>
            <person name="Hu C.X."/>
            <person name="Zhou Y.K."/>
            <person name="Han B.P."/>
            <person name="Song L.R."/>
            <person name="Shu W.S."/>
        </authorList>
    </citation>
    <scope>NUCLEOTIDE SEQUENCE [LARGE SCALE GENOMIC DNA]</scope>
    <source>
        <strain evidence="1 2">FACHB-196</strain>
    </source>
</reference>
<name>A0ABR8FMG8_9NOST</name>
<comment type="caution">
    <text evidence="1">The sequence shown here is derived from an EMBL/GenBank/DDBJ whole genome shotgun (WGS) entry which is preliminary data.</text>
</comment>
<organism evidence="1 2">
    <name type="scientific">Anabaena lutea FACHB-196</name>
    <dbReference type="NCBI Taxonomy" id="2692881"/>
    <lineage>
        <taxon>Bacteria</taxon>
        <taxon>Bacillati</taxon>
        <taxon>Cyanobacteriota</taxon>
        <taxon>Cyanophyceae</taxon>
        <taxon>Nostocales</taxon>
        <taxon>Nostocaceae</taxon>
        <taxon>Anabaena</taxon>
    </lineage>
</organism>
<dbReference type="RefSeq" id="WP_190717405.1">
    <property type="nucleotide sequence ID" value="NZ_JACJST010000020.1"/>
</dbReference>
<sequence length="69" mass="7974">MNKNDKAYIELLRAFPPRPISSEAEFLATQNVINRLIDKGKLTPDEEDYLDILGNTVYSYEENILKLKT</sequence>
<evidence type="ECO:0000313" key="1">
    <source>
        <dbReference type="EMBL" id="MBD2570040.1"/>
    </source>
</evidence>
<protein>
    <recommendedName>
        <fullName evidence="3">Transcriptional regulator</fullName>
    </recommendedName>
</protein>
<evidence type="ECO:0000313" key="2">
    <source>
        <dbReference type="Proteomes" id="UP000640531"/>
    </source>
</evidence>
<gene>
    <name evidence="1" type="ORF">H6G59_19490</name>
</gene>
<evidence type="ECO:0008006" key="3">
    <source>
        <dbReference type="Google" id="ProtNLM"/>
    </source>
</evidence>
<keyword evidence="2" id="KW-1185">Reference proteome</keyword>
<dbReference type="Proteomes" id="UP000640531">
    <property type="component" value="Unassembled WGS sequence"/>
</dbReference>
<accession>A0ABR8FMG8</accession>
<dbReference type="EMBL" id="JACJST010000020">
    <property type="protein sequence ID" value="MBD2570040.1"/>
    <property type="molecule type" value="Genomic_DNA"/>
</dbReference>
<proteinExistence type="predicted"/>